<comment type="caution">
    <text evidence="1">The sequence shown here is derived from an EMBL/GenBank/DDBJ whole genome shotgun (WGS) entry which is preliminary data.</text>
</comment>
<sequence>MSRDAQSPWRYVVAWLRIYYGANLIYSSVRYIATGFIPEIPGAAGVYVDAAKAIYIYQGIKFLECFCGILLVTNRNVLLALVLEMPTTFNIFWMNTFIVGTPRQLFSGPQELLMNVSLLLAYGGHYATILQAKVEPVWLWDGWKTLVRARERAGALQGGVQQADA</sequence>
<dbReference type="EMBL" id="QKWJ01000028">
    <property type="protein sequence ID" value="RDK08257.1"/>
    <property type="molecule type" value="Genomic_DNA"/>
</dbReference>
<keyword evidence="2" id="KW-1185">Reference proteome</keyword>
<evidence type="ECO:0000313" key="2">
    <source>
        <dbReference type="Proteomes" id="UP000255165"/>
    </source>
</evidence>
<dbReference type="AlphaFoldDB" id="A0A370NRM3"/>
<evidence type="ECO:0008006" key="3">
    <source>
        <dbReference type="Google" id="ProtNLM"/>
    </source>
</evidence>
<protein>
    <recommendedName>
        <fullName evidence="3">DoxX family protein</fullName>
    </recommendedName>
</protein>
<name>A0A370NRM3_9BURK</name>
<gene>
    <name evidence="1" type="ORF">DN412_21545</name>
</gene>
<organism evidence="1 2">
    <name type="scientific">Cupriavidus lacunae</name>
    <dbReference type="NCBI Taxonomy" id="2666307"/>
    <lineage>
        <taxon>Bacteria</taxon>
        <taxon>Pseudomonadati</taxon>
        <taxon>Pseudomonadota</taxon>
        <taxon>Betaproteobacteria</taxon>
        <taxon>Burkholderiales</taxon>
        <taxon>Burkholderiaceae</taxon>
        <taxon>Cupriavidus</taxon>
    </lineage>
</organism>
<accession>A0A370NRM3</accession>
<dbReference type="Proteomes" id="UP000255165">
    <property type="component" value="Unassembled WGS sequence"/>
</dbReference>
<evidence type="ECO:0000313" key="1">
    <source>
        <dbReference type="EMBL" id="RDK08257.1"/>
    </source>
</evidence>
<dbReference type="RefSeq" id="WP_115213447.1">
    <property type="nucleotide sequence ID" value="NZ_QKWJ01000028.1"/>
</dbReference>
<proteinExistence type="predicted"/>
<reference evidence="2" key="1">
    <citation type="submission" date="2018-06" db="EMBL/GenBank/DDBJ databases">
        <authorList>
            <person name="Feng T."/>
            <person name="Jeon C.O."/>
        </authorList>
    </citation>
    <scope>NUCLEOTIDE SEQUENCE [LARGE SCALE GENOMIC DNA]</scope>
    <source>
        <strain evidence="2">S23</strain>
    </source>
</reference>